<accession>A0ABP8L6U2</accession>
<evidence type="ECO:0008006" key="3">
    <source>
        <dbReference type="Google" id="ProtNLM"/>
    </source>
</evidence>
<organism evidence="1 2">
    <name type="scientific">Pontibacter saemangeumensis</name>
    <dbReference type="NCBI Taxonomy" id="1084525"/>
    <lineage>
        <taxon>Bacteria</taxon>
        <taxon>Pseudomonadati</taxon>
        <taxon>Bacteroidota</taxon>
        <taxon>Cytophagia</taxon>
        <taxon>Cytophagales</taxon>
        <taxon>Hymenobacteraceae</taxon>
        <taxon>Pontibacter</taxon>
    </lineage>
</organism>
<sequence>MEMKEIYANATFKVLKVTLAGGEEMPRHYASSDAFLIPEKGKARLQLPDREVVLEQGATFHVLDSEPHSLQVLEDFSAFVVLAAGAEIKFTDR</sequence>
<dbReference type="RefSeq" id="WP_345156307.1">
    <property type="nucleotide sequence ID" value="NZ_BAABHC010000001.1"/>
</dbReference>
<comment type="caution">
    <text evidence="1">The sequence shown here is derived from an EMBL/GenBank/DDBJ whole genome shotgun (WGS) entry which is preliminary data.</text>
</comment>
<evidence type="ECO:0000313" key="1">
    <source>
        <dbReference type="EMBL" id="GAA4423503.1"/>
    </source>
</evidence>
<proteinExistence type="predicted"/>
<dbReference type="Gene3D" id="2.60.120.10">
    <property type="entry name" value="Jelly Rolls"/>
    <property type="match status" value="1"/>
</dbReference>
<dbReference type="Proteomes" id="UP001500552">
    <property type="component" value="Unassembled WGS sequence"/>
</dbReference>
<dbReference type="EMBL" id="BAABHC010000001">
    <property type="protein sequence ID" value="GAA4423503.1"/>
    <property type="molecule type" value="Genomic_DNA"/>
</dbReference>
<dbReference type="SUPFAM" id="SSF51182">
    <property type="entry name" value="RmlC-like cupins"/>
    <property type="match status" value="1"/>
</dbReference>
<evidence type="ECO:0000313" key="2">
    <source>
        <dbReference type="Proteomes" id="UP001500552"/>
    </source>
</evidence>
<keyword evidence="2" id="KW-1185">Reference proteome</keyword>
<name>A0ABP8L6U2_9BACT</name>
<dbReference type="InterPro" id="IPR011051">
    <property type="entry name" value="RmlC_Cupin_sf"/>
</dbReference>
<reference evidence="2" key="1">
    <citation type="journal article" date="2019" name="Int. J. Syst. Evol. Microbiol.">
        <title>The Global Catalogue of Microorganisms (GCM) 10K type strain sequencing project: providing services to taxonomists for standard genome sequencing and annotation.</title>
        <authorList>
            <consortium name="The Broad Institute Genomics Platform"/>
            <consortium name="The Broad Institute Genome Sequencing Center for Infectious Disease"/>
            <person name="Wu L."/>
            <person name="Ma J."/>
        </authorList>
    </citation>
    <scope>NUCLEOTIDE SEQUENCE [LARGE SCALE GENOMIC DNA]</scope>
    <source>
        <strain evidence="2">JCM 17926</strain>
    </source>
</reference>
<protein>
    <recommendedName>
        <fullName evidence="3">Cupin domain-containing protein</fullName>
    </recommendedName>
</protein>
<dbReference type="InterPro" id="IPR014710">
    <property type="entry name" value="RmlC-like_jellyroll"/>
</dbReference>
<gene>
    <name evidence="1" type="ORF">GCM10023188_02390</name>
</gene>